<dbReference type="GO" id="GO:0051117">
    <property type="term" value="F:ATPase binding"/>
    <property type="evidence" value="ECO:0007669"/>
    <property type="project" value="TreeGrafter"/>
</dbReference>
<dbReference type="Proteomes" id="UP000183788">
    <property type="component" value="Unassembled WGS sequence"/>
</dbReference>
<dbReference type="InterPro" id="IPR023562">
    <property type="entry name" value="ClpP/TepA"/>
</dbReference>
<dbReference type="InterPro" id="IPR029045">
    <property type="entry name" value="ClpP/crotonase-like_dom_sf"/>
</dbReference>
<evidence type="ECO:0000256" key="6">
    <source>
        <dbReference type="RuleBase" id="RU003567"/>
    </source>
</evidence>
<keyword evidence="11" id="KW-1185">Reference proteome</keyword>
<dbReference type="Pfam" id="PF00574">
    <property type="entry name" value="CLP_protease"/>
    <property type="match status" value="1"/>
</dbReference>
<dbReference type="STRING" id="1004.SAMN05661012_00322"/>
<dbReference type="CDD" id="cd07016">
    <property type="entry name" value="S14_ClpP_1"/>
    <property type="match status" value="1"/>
</dbReference>
<dbReference type="SUPFAM" id="SSF52096">
    <property type="entry name" value="ClpP/crotonase"/>
    <property type="match status" value="1"/>
</dbReference>
<evidence type="ECO:0000256" key="3">
    <source>
        <dbReference type="ARBA" id="ARBA00022670"/>
    </source>
</evidence>
<evidence type="ECO:0000256" key="2">
    <source>
        <dbReference type="ARBA" id="ARBA00022490"/>
    </source>
</evidence>
<dbReference type="Gene3D" id="3.90.226.10">
    <property type="entry name" value="2-enoyl-CoA Hydratase, Chain A, domain 1"/>
    <property type="match status" value="1"/>
</dbReference>
<dbReference type="AlphaFoldDB" id="A0A1K1LYJ1"/>
<dbReference type="GO" id="GO:0004252">
    <property type="term" value="F:serine-type endopeptidase activity"/>
    <property type="evidence" value="ECO:0007669"/>
    <property type="project" value="InterPro"/>
</dbReference>
<dbReference type="Proteomes" id="UP001326715">
    <property type="component" value="Chromosome"/>
</dbReference>
<dbReference type="RefSeq" id="WP_072356854.1">
    <property type="nucleotide sequence ID" value="NZ_CP139972.1"/>
</dbReference>
<evidence type="ECO:0000313" key="8">
    <source>
        <dbReference type="EMBL" id="SFW15922.1"/>
    </source>
</evidence>
<evidence type="ECO:0000256" key="7">
    <source>
        <dbReference type="SAM" id="MobiDB-lite"/>
    </source>
</evidence>
<dbReference type="OrthoDB" id="9806592at2"/>
<comment type="similarity">
    <text evidence="1 6">Belongs to the peptidase S14 family.</text>
</comment>
<organism evidence="8 10">
    <name type="scientific">Chitinophaga sancti</name>
    <dbReference type="NCBI Taxonomy" id="1004"/>
    <lineage>
        <taxon>Bacteria</taxon>
        <taxon>Pseudomonadati</taxon>
        <taxon>Bacteroidota</taxon>
        <taxon>Chitinophagia</taxon>
        <taxon>Chitinophagales</taxon>
        <taxon>Chitinophagaceae</taxon>
        <taxon>Chitinophaga</taxon>
    </lineage>
</organism>
<keyword evidence="4 9" id="KW-0378">Hydrolase</keyword>
<dbReference type="PANTHER" id="PTHR10381:SF70">
    <property type="entry name" value="ATP-DEPENDENT CLP PROTEASE PROTEOLYTIC SUBUNIT"/>
    <property type="match status" value="1"/>
</dbReference>
<evidence type="ECO:0000313" key="11">
    <source>
        <dbReference type="Proteomes" id="UP001326715"/>
    </source>
</evidence>
<keyword evidence="3 8" id="KW-0645">Protease</keyword>
<evidence type="ECO:0000256" key="1">
    <source>
        <dbReference type="ARBA" id="ARBA00007039"/>
    </source>
</evidence>
<name>A0A1K1LYJ1_9BACT</name>
<evidence type="ECO:0000313" key="10">
    <source>
        <dbReference type="Proteomes" id="UP000183788"/>
    </source>
</evidence>
<gene>
    <name evidence="8" type="ORF">SAMN05661012_00322</name>
    <name evidence="9" type="ORF">SR876_32365</name>
</gene>
<dbReference type="GO" id="GO:0009368">
    <property type="term" value="C:endopeptidase Clp complex"/>
    <property type="evidence" value="ECO:0007669"/>
    <property type="project" value="TreeGrafter"/>
</dbReference>
<dbReference type="GO" id="GO:0006515">
    <property type="term" value="P:protein quality control for misfolded or incompletely synthesized proteins"/>
    <property type="evidence" value="ECO:0007669"/>
    <property type="project" value="TreeGrafter"/>
</dbReference>
<feature type="region of interest" description="Disordered" evidence="7">
    <location>
        <begin position="334"/>
        <end position="368"/>
    </location>
</feature>
<reference evidence="9 11" key="2">
    <citation type="submission" date="2023-11" db="EMBL/GenBank/DDBJ databases">
        <title>MicrobeMod: A computational toolkit for identifying prokaryotic methylation and restriction-modification with nanopore sequencing.</title>
        <authorList>
            <person name="Crits-Christoph A."/>
            <person name="Kang S.C."/>
            <person name="Lee H."/>
            <person name="Ostrov N."/>
        </authorList>
    </citation>
    <scope>NUCLEOTIDE SEQUENCE [LARGE SCALE GENOMIC DNA]</scope>
    <source>
        <strain evidence="9 11">ATCC 23090</strain>
    </source>
</reference>
<evidence type="ECO:0000256" key="4">
    <source>
        <dbReference type="ARBA" id="ARBA00022801"/>
    </source>
</evidence>
<sequence length="368" mass="40572">MKRPVQVFNFRLQNASSGSVDIFIDGAIVDAETQQIYRDWFGDDTSVSFKSFREELQKSNASVYNIFINSPGGVITDAMAMHDYLQDEKKRGKKVNTFGRGIVASAATYILMSGDSPEMSANSWFMIHNASGFAYGDVNEVERQATILRQFNNAIRDFYAKATGLSAEEITSMMNAETWMLGPEAKDKGFIKQVSEDVSFTNLLSADAWEYSNKDVLAAYNSAVKQPPVSDPANSLQQFILNQNNDMKKFFENFLNGLKGLKPDDNAKPADIVNQIVEALTKPLEDMSTEIENHISAQVTSVQNTVHNALTKEYGDKITNLTTEVTNLKTENTSLKTELADVKGKPTNEGGGSGSKDEVKPIGSFSKA</sequence>
<dbReference type="PRINTS" id="PR00127">
    <property type="entry name" value="CLPPROTEASEP"/>
</dbReference>
<dbReference type="EMBL" id="FPIZ01000001">
    <property type="protein sequence ID" value="SFW15922.1"/>
    <property type="molecule type" value="Genomic_DNA"/>
</dbReference>
<protein>
    <recommendedName>
        <fullName evidence="6">ATP-dependent Clp protease proteolytic subunit</fullName>
    </recommendedName>
</protein>
<dbReference type="NCBIfam" id="NF045542">
    <property type="entry name" value="Clp_rel_HeadMat"/>
    <property type="match status" value="1"/>
</dbReference>
<evidence type="ECO:0000313" key="9">
    <source>
        <dbReference type="EMBL" id="WQG89629.1"/>
    </source>
</evidence>
<proteinExistence type="inferred from homology"/>
<dbReference type="InterPro" id="IPR001907">
    <property type="entry name" value="ClpP"/>
</dbReference>
<dbReference type="EMBL" id="CP140154">
    <property type="protein sequence ID" value="WQG89629.1"/>
    <property type="molecule type" value="Genomic_DNA"/>
</dbReference>
<reference evidence="8 10" key="1">
    <citation type="submission" date="2016-11" db="EMBL/GenBank/DDBJ databases">
        <authorList>
            <person name="Jaros S."/>
            <person name="Januszkiewicz K."/>
            <person name="Wedrychowicz H."/>
        </authorList>
    </citation>
    <scope>NUCLEOTIDE SEQUENCE [LARGE SCALE GENOMIC DNA]</scope>
    <source>
        <strain evidence="8 10">DSM 784</strain>
    </source>
</reference>
<accession>A0A1K1LYJ1</accession>
<dbReference type="GO" id="GO:0004176">
    <property type="term" value="F:ATP-dependent peptidase activity"/>
    <property type="evidence" value="ECO:0007669"/>
    <property type="project" value="InterPro"/>
</dbReference>
<keyword evidence="5" id="KW-0720">Serine protease</keyword>
<dbReference type="PANTHER" id="PTHR10381">
    <property type="entry name" value="ATP-DEPENDENT CLP PROTEASE PROTEOLYTIC SUBUNIT"/>
    <property type="match status" value="1"/>
</dbReference>
<keyword evidence="2" id="KW-0963">Cytoplasm</keyword>
<evidence type="ECO:0000256" key="5">
    <source>
        <dbReference type="ARBA" id="ARBA00022825"/>
    </source>
</evidence>